<sequence>MAGTLRKRELYRNEWKYYISLWEGELLRRRLEPFMEADPYARGGEYTIRSLYFDDYWDSSYEEKIMGVEDRRKWRIRIYDYSESRIRLERKKKRGSYIHKDSAPLERSEYEKILEGDYGFLLKSRYPLCQEFYYECMVNLQRPKVVVDYERRPLIRGEGDVRVTFDRNVRAGMFTCDIFDRDLPVREVLEPDMMVLEVKFTQLLPGIIKELLPLDGQQFSAISKYTLCYEKAFYRTDALAGISKINGRKNR</sequence>
<evidence type="ECO:0000313" key="2">
    <source>
        <dbReference type="EMBL" id="HIW82762.1"/>
    </source>
</evidence>
<protein>
    <submittedName>
        <fullName evidence="2">Polyphosphate polymerase domain-containing protein</fullName>
    </submittedName>
</protein>
<dbReference type="AlphaFoldDB" id="A0A9D1R9X6"/>
<evidence type="ECO:0000259" key="1">
    <source>
        <dbReference type="Pfam" id="PF09359"/>
    </source>
</evidence>
<proteinExistence type="predicted"/>
<organism evidence="2 3">
    <name type="scientific">Candidatus Dorea gallistercoris</name>
    <dbReference type="NCBI Taxonomy" id="2838542"/>
    <lineage>
        <taxon>Bacteria</taxon>
        <taxon>Bacillati</taxon>
        <taxon>Bacillota</taxon>
        <taxon>Clostridia</taxon>
        <taxon>Lachnospirales</taxon>
        <taxon>Lachnospiraceae</taxon>
        <taxon>Dorea</taxon>
    </lineage>
</organism>
<gene>
    <name evidence="2" type="ORF">H9873_00330</name>
</gene>
<dbReference type="InterPro" id="IPR018966">
    <property type="entry name" value="VTC_domain"/>
</dbReference>
<dbReference type="Pfam" id="PF09359">
    <property type="entry name" value="VTC"/>
    <property type="match status" value="1"/>
</dbReference>
<dbReference type="CDD" id="cd07750">
    <property type="entry name" value="PolyPPase_VTC_like"/>
    <property type="match status" value="1"/>
</dbReference>
<reference evidence="2" key="1">
    <citation type="journal article" date="2021" name="PeerJ">
        <title>Extensive microbial diversity within the chicken gut microbiome revealed by metagenomics and culture.</title>
        <authorList>
            <person name="Gilroy R."/>
            <person name="Ravi A."/>
            <person name="Getino M."/>
            <person name="Pursley I."/>
            <person name="Horton D.L."/>
            <person name="Alikhan N.F."/>
            <person name="Baker D."/>
            <person name="Gharbi K."/>
            <person name="Hall N."/>
            <person name="Watson M."/>
            <person name="Adriaenssens E.M."/>
            <person name="Foster-Nyarko E."/>
            <person name="Jarju S."/>
            <person name="Secka A."/>
            <person name="Antonio M."/>
            <person name="Oren A."/>
            <person name="Chaudhuri R.R."/>
            <person name="La Ragione R."/>
            <person name="Hildebrand F."/>
            <person name="Pallen M.J."/>
        </authorList>
    </citation>
    <scope>NUCLEOTIDE SEQUENCE</scope>
    <source>
        <strain evidence="2">ChiSxjej1B13-11762</strain>
    </source>
</reference>
<dbReference type="Gene3D" id="3.20.100.30">
    <property type="entry name" value="VTC, catalytic tunnel domain"/>
    <property type="match status" value="1"/>
</dbReference>
<dbReference type="GO" id="GO:0006799">
    <property type="term" value="P:polyphosphate biosynthetic process"/>
    <property type="evidence" value="ECO:0007669"/>
    <property type="project" value="UniProtKB-ARBA"/>
</dbReference>
<feature type="domain" description="VTC" evidence="1">
    <location>
        <begin position="12"/>
        <end position="231"/>
    </location>
</feature>
<evidence type="ECO:0000313" key="3">
    <source>
        <dbReference type="Proteomes" id="UP000824263"/>
    </source>
</evidence>
<dbReference type="EMBL" id="DXGF01000008">
    <property type="protein sequence ID" value="HIW82762.1"/>
    <property type="molecule type" value="Genomic_DNA"/>
</dbReference>
<dbReference type="Proteomes" id="UP000824263">
    <property type="component" value="Unassembled WGS sequence"/>
</dbReference>
<accession>A0A9D1R9X6</accession>
<dbReference type="InterPro" id="IPR042267">
    <property type="entry name" value="VTC_sf"/>
</dbReference>
<comment type="caution">
    <text evidence="2">The sequence shown here is derived from an EMBL/GenBank/DDBJ whole genome shotgun (WGS) entry which is preliminary data.</text>
</comment>
<reference evidence="2" key="2">
    <citation type="submission" date="2021-04" db="EMBL/GenBank/DDBJ databases">
        <authorList>
            <person name="Gilroy R."/>
        </authorList>
    </citation>
    <scope>NUCLEOTIDE SEQUENCE</scope>
    <source>
        <strain evidence="2">ChiSxjej1B13-11762</strain>
    </source>
</reference>
<name>A0A9D1R9X6_9FIRM</name>